<evidence type="ECO:0000256" key="1">
    <source>
        <dbReference type="ARBA" id="ARBA00023015"/>
    </source>
</evidence>
<dbReference type="Proteomes" id="UP000578697">
    <property type="component" value="Unassembled WGS sequence"/>
</dbReference>
<proteinExistence type="predicted"/>
<evidence type="ECO:0000313" key="7">
    <source>
        <dbReference type="EMBL" id="QOS40422.1"/>
    </source>
</evidence>
<keyword evidence="3" id="KW-0238">DNA-binding</keyword>
<dbReference type="EMBL" id="CP031517">
    <property type="protein sequence ID" value="QOS40422.1"/>
    <property type="molecule type" value="Genomic_DNA"/>
</dbReference>
<gene>
    <name evidence="7" type="ORF">DYE49_08115</name>
    <name evidence="6" type="ORF">HNP77_000198</name>
</gene>
<reference evidence="6 8" key="2">
    <citation type="submission" date="2020-08" db="EMBL/GenBank/DDBJ databases">
        <title>Genomic Encyclopedia of Type Strains, Phase IV (KMG-IV): sequencing the most valuable type-strain genomes for metagenomic binning, comparative biology and taxonomic classification.</title>
        <authorList>
            <person name="Goeker M."/>
        </authorList>
    </citation>
    <scope>NUCLEOTIDE SEQUENCE [LARGE SCALE GENOMIC DNA]</scope>
    <source>
        <strain evidence="6 8">DSM 103679</strain>
    </source>
</reference>
<dbReference type="Proteomes" id="UP000593591">
    <property type="component" value="Chromosome"/>
</dbReference>
<dbReference type="GO" id="GO:0016987">
    <property type="term" value="F:sigma factor activity"/>
    <property type="evidence" value="ECO:0007669"/>
    <property type="project" value="UniProtKB-KW"/>
</dbReference>
<evidence type="ECO:0000313" key="6">
    <source>
        <dbReference type="EMBL" id="MBB5217854.1"/>
    </source>
</evidence>
<dbReference type="NCBIfam" id="TIGR02937">
    <property type="entry name" value="sigma70-ECF"/>
    <property type="match status" value="1"/>
</dbReference>
<dbReference type="SUPFAM" id="SSF88946">
    <property type="entry name" value="Sigma2 domain of RNA polymerase sigma factors"/>
    <property type="match status" value="1"/>
</dbReference>
<dbReference type="Gene3D" id="1.10.1740.10">
    <property type="match status" value="1"/>
</dbReference>
<evidence type="ECO:0000256" key="4">
    <source>
        <dbReference type="ARBA" id="ARBA00023163"/>
    </source>
</evidence>
<dbReference type="RefSeq" id="WP_184651298.1">
    <property type="nucleotide sequence ID" value="NZ_JACHFR010000001.1"/>
</dbReference>
<organism evidence="6 8">
    <name type="scientific">Treponema rectale</name>
    <dbReference type="NCBI Taxonomy" id="744512"/>
    <lineage>
        <taxon>Bacteria</taxon>
        <taxon>Pseudomonadati</taxon>
        <taxon>Spirochaetota</taxon>
        <taxon>Spirochaetia</taxon>
        <taxon>Spirochaetales</taxon>
        <taxon>Treponemataceae</taxon>
        <taxon>Treponema</taxon>
    </lineage>
</organism>
<sequence length="168" mass="19139">MKTLTNSDFAGVYEKYAPMVLRRCRSILKDEEKALDAMQDVFVRLMESRTPIKQLCASLFYVTATRVCLNKIRSDRLRQGFDLDAVAEVMADDFAEKEFQKVEAGVILERIFSGRDVKDSLIASLHFVDGLTLEETAEQVSMSVSGVRKRISELKKFSVKFMNRPEAL</sequence>
<dbReference type="InterPro" id="IPR039425">
    <property type="entry name" value="RNA_pol_sigma-70-like"/>
</dbReference>
<dbReference type="EMBL" id="JACHFR010000001">
    <property type="protein sequence ID" value="MBB5217854.1"/>
    <property type="molecule type" value="Genomic_DNA"/>
</dbReference>
<dbReference type="KEGG" id="trc:DYE49_08115"/>
<name>A0A840SAM0_9SPIR</name>
<evidence type="ECO:0000256" key="2">
    <source>
        <dbReference type="ARBA" id="ARBA00023082"/>
    </source>
</evidence>
<accession>A0A840SAM0</accession>
<feature type="domain" description="RNA polymerase sigma-70 region 2" evidence="5">
    <location>
        <begin position="13"/>
        <end position="76"/>
    </location>
</feature>
<keyword evidence="4" id="KW-0804">Transcription</keyword>
<evidence type="ECO:0000256" key="3">
    <source>
        <dbReference type="ARBA" id="ARBA00023125"/>
    </source>
</evidence>
<evidence type="ECO:0000313" key="9">
    <source>
        <dbReference type="Proteomes" id="UP000593591"/>
    </source>
</evidence>
<dbReference type="PANTHER" id="PTHR43133">
    <property type="entry name" value="RNA POLYMERASE ECF-TYPE SIGMA FACTO"/>
    <property type="match status" value="1"/>
</dbReference>
<dbReference type="InterPro" id="IPR014284">
    <property type="entry name" value="RNA_pol_sigma-70_dom"/>
</dbReference>
<evidence type="ECO:0000259" key="5">
    <source>
        <dbReference type="Pfam" id="PF04542"/>
    </source>
</evidence>
<dbReference type="GO" id="GO:0006352">
    <property type="term" value="P:DNA-templated transcription initiation"/>
    <property type="evidence" value="ECO:0007669"/>
    <property type="project" value="InterPro"/>
</dbReference>
<dbReference type="InterPro" id="IPR013325">
    <property type="entry name" value="RNA_pol_sigma_r2"/>
</dbReference>
<protein>
    <submittedName>
        <fullName evidence="6">RNA polymerase sigma-70 factor (ECF subfamily)</fullName>
    </submittedName>
    <submittedName>
        <fullName evidence="7">Sigma-70 family RNA polymerase sigma factor</fullName>
    </submittedName>
</protein>
<keyword evidence="1" id="KW-0805">Transcription regulation</keyword>
<dbReference type="PANTHER" id="PTHR43133:SF8">
    <property type="entry name" value="RNA POLYMERASE SIGMA FACTOR HI_1459-RELATED"/>
    <property type="match status" value="1"/>
</dbReference>
<evidence type="ECO:0000313" key="8">
    <source>
        <dbReference type="Proteomes" id="UP000578697"/>
    </source>
</evidence>
<reference evidence="7 9" key="1">
    <citation type="submission" date="2018-08" db="EMBL/GenBank/DDBJ databases">
        <title>The first complete genome of Treponema rectale (CHPAT), a commensal spirochete of the bovine rectum.</title>
        <authorList>
            <person name="Staton G.J."/>
            <person name="Clegg S.R."/>
            <person name="Carter S.D."/>
            <person name="Radford A.D."/>
            <person name="Darby A."/>
            <person name="Hall N."/>
            <person name="Birtles R.J."/>
            <person name="Evans N.J."/>
        </authorList>
    </citation>
    <scope>NUCLEOTIDE SEQUENCE [LARGE SCALE GENOMIC DNA]</scope>
    <source>
        <strain evidence="7 9">CHPA</strain>
    </source>
</reference>
<dbReference type="GO" id="GO:0003677">
    <property type="term" value="F:DNA binding"/>
    <property type="evidence" value="ECO:0007669"/>
    <property type="project" value="UniProtKB-KW"/>
</dbReference>
<dbReference type="InterPro" id="IPR007627">
    <property type="entry name" value="RNA_pol_sigma70_r2"/>
</dbReference>
<dbReference type="Pfam" id="PF04542">
    <property type="entry name" value="Sigma70_r2"/>
    <property type="match status" value="1"/>
</dbReference>
<keyword evidence="2" id="KW-0731">Sigma factor</keyword>
<dbReference type="AlphaFoldDB" id="A0A840SAM0"/>
<keyword evidence="8" id="KW-1185">Reference proteome</keyword>